<dbReference type="Proteomes" id="UP000003947">
    <property type="component" value="Unassembled WGS sequence"/>
</dbReference>
<dbReference type="EMBL" id="JH660647">
    <property type="protein sequence ID" value="EIM25697.1"/>
    <property type="molecule type" value="Genomic_DNA"/>
</dbReference>
<organism evidence="1 2">
    <name type="scientific">Microvirga lotononidis</name>
    <dbReference type="NCBI Taxonomy" id="864069"/>
    <lineage>
        <taxon>Bacteria</taxon>
        <taxon>Pseudomonadati</taxon>
        <taxon>Pseudomonadota</taxon>
        <taxon>Alphaproteobacteria</taxon>
        <taxon>Hyphomicrobiales</taxon>
        <taxon>Methylobacteriaceae</taxon>
        <taxon>Microvirga</taxon>
    </lineage>
</organism>
<name>I4YP05_9HYPH</name>
<dbReference type="RefSeq" id="WP_009494178.1">
    <property type="nucleotide sequence ID" value="NZ_CP141048.1"/>
</dbReference>
<dbReference type="AlphaFoldDB" id="I4YP05"/>
<sequence>MTGNEAEVEEIARIIARRLGHNDDTGMHWERYVLPAQAIVEHYEKKRSAKGRIEQFERNELGGKTLNEFLSGK</sequence>
<evidence type="ECO:0000313" key="1">
    <source>
        <dbReference type="EMBL" id="EIM25697.1"/>
    </source>
</evidence>
<reference evidence="1 2" key="1">
    <citation type="submission" date="2012-02" db="EMBL/GenBank/DDBJ databases">
        <title>Improved High-Quality Draft sequence of Microvirga sp. WSM3557.</title>
        <authorList>
            <consortium name="US DOE Joint Genome Institute"/>
            <person name="Lucas S."/>
            <person name="Han J."/>
            <person name="Lapidus A."/>
            <person name="Cheng J.-F."/>
            <person name="Goodwin L."/>
            <person name="Pitluck S."/>
            <person name="Peters L."/>
            <person name="Zhang X."/>
            <person name="Detter J.C."/>
            <person name="Han C."/>
            <person name="Tapia R."/>
            <person name="Land M."/>
            <person name="Hauser L."/>
            <person name="Kyrpides N."/>
            <person name="Ivanova N."/>
            <person name="Pagani I."/>
            <person name="Brau L."/>
            <person name="Yates R."/>
            <person name="O'Hara G."/>
            <person name="Rui T."/>
            <person name="Howieson J."/>
            <person name="Reeve W."/>
            <person name="Woyke T."/>
        </authorList>
    </citation>
    <scope>NUCLEOTIDE SEQUENCE [LARGE SCALE GENOMIC DNA]</scope>
    <source>
        <strain evidence="1 2">WSM3557</strain>
    </source>
</reference>
<proteinExistence type="predicted"/>
<protein>
    <submittedName>
        <fullName evidence="1">Uncharacterized protein</fullName>
    </submittedName>
</protein>
<gene>
    <name evidence="1" type="ORF">MicloDRAFT_00064240</name>
</gene>
<evidence type="ECO:0000313" key="2">
    <source>
        <dbReference type="Proteomes" id="UP000003947"/>
    </source>
</evidence>
<accession>I4YP05</accession>
<keyword evidence="2" id="KW-1185">Reference proteome</keyword>
<dbReference type="STRING" id="864069.MicloDRAFT_00064240"/>
<dbReference type="HOGENOM" id="CLU_2700633_0_0_5"/>
<dbReference type="PATRIC" id="fig|864069.3.peg.6878"/>